<protein>
    <recommendedName>
        <fullName evidence="7">Mitogen-activated protein kinase</fullName>
        <ecNumber evidence="7">2.7.11.24</ecNumber>
    </recommendedName>
</protein>
<evidence type="ECO:0000256" key="6">
    <source>
        <dbReference type="PROSITE-ProRule" id="PRU10141"/>
    </source>
</evidence>
<dbReference type="PROSITE" id="PS50011">
    <property type="entry name" value="PROTEIN_KINASE_DOM"/>
    <property type="match status" value="1"/>
</dbReference>
<dbReference type="InterPro" id="IPR011009">
    <property type="entry name" value="Kinase-like_dom_sf"/>
</dbReference>
<feature type="compositionally biased region" description="Low complexity" evidence="8">
    <location>
        <begin position="371"/>
        <end position="478"/>
    </location>
</feature>
<feature type="region of interest" description="Disordered" evidence="8">
    <location>
        <begin position="496"/>
        <end position="520"/>
    </location>
</feature>
<comment type="caution">
    <text evidence="10">The sequence shown here is derived from an EMBL/GenBank/DDBJ whole genome shotgun (WGS) entry which is preliminary data.</text>
</comment>
<dbReference type="Gene3D" id="1.10.510.10">
    <property type="entry name" value="Transferase(Phosphotransferase) domain 1"/>
    <property type="match status" value="1"/>
</dbReference>
<accession>A0A0V0R8K2</accession>
<evidence type="ECO:0000256" key="2">
    <source>
        <dbReference type="ARBA" id="ARBA00022679"/>
    </source>
</evidence>
<feature type="compositionally biased region" description="Polar residues" evidence="8">
    <location>
        <begin position="687"/>
        <end position="704"/>
    </location>
</feature>
<keyword evidence="11" id="KW-1185">Reference proteome</keyword>
<feature type="compositionally biased region" description="Low complexity" evidence="8">
    <location>
        <begin position="619"/>
        <end position="631"/>
    </location>
</feature>
<feature type="binding site" evidence="6">
    <location>
        <position position="48"/>
    </location>
    <ligand>
        <name>ATP</name>
        <dbReference type="ChEBI" id="CHEBI:30616"/>
    </ligand>
</feature>
<comment type="similarity">
    <text evidence="7">Belongs to the protein kinase superfamily. Ser/Thr protein kinase family. MAP kinase subfamily.</text>
</comment>
<dbReference type="AlphaFoldDB" id="A0A0V0R8K2"/>
<organism evidence="10 11">
    <name type="scientific">Pseudocohnilembus persalinus</name>
    <name type="common">Ciliate</name>
    <dbReference type="NCBI Taxonomy" id="266149"/>
    <lineage>
        <taxon>Eukaryota</taxon>
        <taxon>Sar</taxon>
        <taxon>Alveolata</taxon>
        <taxon>Ciliophora</taxon>
        <taxon>Intramacronucleata</taxon>
        <taxon>Oligohymenophorea</taxon>
        <taxon>Scuticociliatia</taxon>
        <taxon>Philasterida</taxon>
        <taxon>Pseudocohnilembidae</taxon>
        <taxon>Pseudocohnilembus</taxon>
    </lineage>
</organism>
<dbReference type="FunFam" id="3.30.200.20:FF:001058">
    <property type="entry name" value="Mitogen-activated protein kinase"/>
    <property type="match status" value="1"/>
</dbReference>
<feature type="compositionally biased region" description="Polar residues" evidence="8">
    <location>
        <begin position="632"/>
        <end position="645"/>
    </location>
</feature>
<dbReference type="InterPro" id="IPR003527">
    <property type="entry name" value="MAP_kinase_CS"/>
</dbReference>
<proteinExistence type="inferred from homology"/>
<feature type="compositionally biased region" description="Low complexity" evidence="8">
    <location>
        <begin position="646"/>
        <end position="666"/>
    </location>
</feature>
<feature type="compositionally biased region" description="Low complexity" evidence="8">
    <location>
        <begin position="705"/>
        <end position="728"/>
    </location>
</feature>
<feature type="domain" description="Protein kinase" evidence="9">
    <location>
        <begin position="19"/>
        <end position="308"/>
    </location>
</feature>
<dbReference type="PANTHER" id="PTHR24055">
    <property type="entry name" value="MITOGEN-ACTIVATED PROTEIN KINASE"/>
    <property type="match status" value="1"/>
</dbReference>
<evidence type="ECO:0000313" key="10">
    <source>
        <dbReference type="EMBL" id="KRX10803.1"/>
    </source>
</evidence>
<feature type="compositionally biased region" description="Polar residues" evidence="8">
    <location>
        <begin position="548"/>
        <end position="566"/>
    </location>
</feature>
<gene>
    <name evidence="10" type="ORF">PPERSA_00973</name>
</gene>
<keyword evidence="2 7" id="KW-0808">Transferase</keyword>
<comment type="cofactor">
    <cofactor evidence="7">
        <name>Mg(2+)</name>
        <dbReference type="ChEBI" id="CHEBI:18420"/>
    </cofactor>
</comment>
<keyword evidence="7" id="KW-0460">Magnesium</keyword>
<dbReference type="SUPFAM" id="SSF56112">
    <property type="entry name" value="Protein kinase-like (PK-like)"/>
    <property type="match status" value="1"/>
</dbReference>
<evidence type="ECO:0000259" key="9">
    <source>
        <dbReference type="PROSITE" id="PS50011"/>
    </source>
</evidence>
<evidence type="ECO:0000256" key="3">
    <source>
        <dbReference type="ARBA" id="ARBA00022741"/>
    </source>
</evidence>
<feature type="region of interest" description="Disordered" evidence="8">
    <location>
        <begin position="610"/>
        <end position="666"/>
    </location>
</feature>
<comment type="catalytic activity">
    <reaction evidence="7">
        <text>L-threonyl-[protein] + ATP = O-phospho-L-threonyl-[protein] + ADP + H(+)</text>
        <dbReference type="Rhea" id="RHEA:46608"/>
        <dbReference type="Rhea" id="RHEA-COMP:11060"/>
        <dbReference type="Rhea" id="RHEA-COMP:11605"/>
        <dbReference type="ChEBI" id="CHEBI:15378"/>
        <dbReference type="ChEBI" id="CHEBI:30013"/>
        <dbReference type="ChEBI" id="CHEBI:30616"/>
        <dbReference type="ChEBI" id="CHEBI:61977"/>
        <dbReference type="ChEBI" id="CHEBI:456216"/>
        <dbReference type="EC" id="2.7.11.24"/>
    </reaction>
</comment>
<sequence>MSQQQNNNESIEPHILRRFEILQKLGKGAYGIVWKAQDKKSKAIVALKKVFDAFHNSTDAQRTFREVQFLYELNGHPNIIQLQNIIKAENNKDLYMVFDYMETDLHAVIRAGILESIHKKYIIYQILKSIKYLHSGELIHRDLKPSNILLNSECLCKLADFGLARSVAFNDENGGEPAYTEYVATRWYRAPEILLGSTRYNKAVDMWSIGCILGELIVGKANFPGTSTLNQIERILELTGKPKAEDIEAIDSELASNIINQITITKRRGFHQTFQGAGEECIDLLKRLLVFNPKHRLTVEQALKHPFLRDFHCLEEEITFGRKIEISMNDFKKYSIKEYRDALYMDIQRRKLNQRNQLNNGNAKLTNNIDNASTNNTMNSNSAKNSNYQQYQQQHQQNQQNNGTNQNPSQQSSSAINQQSSKSIQNQNEVKQKQNASMQQSQQFTGQQKSQMQQQSQQQLLNKNSSNMSQKNQQQGQNKIIVSSKNPQRILSPAQKNSYLSKQSSQLSPQKGISPTNKLNNSKQAADFLQQQLLQQYAMQNKPYLQNNESEVSEKQISQKMKQYSQKSEKGHKLGQKNSINNTISSSSNKINNNSKFSKQQYTGSLIKDKTVSPNKSFNNNNQNQNGINGNFYKSQMFNFSGSAQNNNGINSTTNNHNNSNLNNSRINNNIYNTNVAFSNTKINSTNQYSQPIHSNNAILNGTKKSQPQNQNLNPNQQQKQQQQSQQQVEKHNRSNSYINQKEKYMTQQNFGKFGSLNNKLGGGVGGNPYQNFKNNYLQNQMVNKSLQNVTKQSNNSFNALINVPVFFSLKYLNKGNTEQIEAILKFWCLNSIYMILEVLLPLYKGSTYIFDLAILPLIEQYRPTMLEYKDKIENSVSKYAENFTGKLSSEFFKIFPKIYNLFVKTAVESMSQQATAQIKENQKEQKNSGDDKKVK</sequence>
<dbReference type="PROSITE" id="PS00107">
    <property type="entry name" value="PROTEIN_KINASE_ATP"/>
    <property type="match status" value="1"/>
</dbReference>
<dbReference type="InterPro" id="IPR008271">
    <property type="entry name" value="Ser/Thr_kinase_AS"/>
</dbReference>
<dbReference type="EC" id="2.7.11.24" evidence="7"/>
<dbReference type="InterPro" id="IPR050117">
    <property type="entry name" value="MAPK"/>
</dbReference>
<dbReference type="OrthoDB" id="192887at2759"/>
<feature type="region of interest" description="Disordered" evidence="8">
    <location>
        <begin position="355"/>
        <end position="478"/>
    </location>
</feature>
<keyword evidence="3 6" id="KW-0547">Nucleotide-binding</keyword>
<dbReference type="SMART" id="SM00220">
    <property type="entry name" value="S_TKc"/>
    <property type="match status" value="1"/>
</dbReference>
<dbReference type="CDD" id="cd07852">
    <property type="entry name" value="STKc_MAPK15-like"/>
    <property type="match status" value="1"/>
</dbReference>
<keyword evidence="4 7" id="KW-0418">Kinase</keyword>
<feature type="region of interest" description="Disordered" evidence="8">
    <location>
        <begin position="917"/>
        <end position="936"/>
    </location>
</feature>
<dbReference type="PROSITE" id="PS01351">
    <property type="entry name" value="MAPK"/>
    <property type="match status" value="1"/>
</dbReference>
<evidence type="ECO:0000313" key="11">
    <source>
        <dbReference type="Proteomes" id="UP000054937"/>
    </source>
</evidence>
<dbReference type="OMA" id="HRISACG"/>
<evidence type="ECO:0000256" key="8">
    <source>
        <dbReference type="SAM" id="MobiDB-lite"/>
    </source>
</evidence>
<keyword evidence="1 7" id="KW-0723">Serine/threonine-protein kinase</keyword>
<name>A0A0V0R8K2_PSEPJ</name>
<dbReference type="PROSITE" id="PS00108">
    <property type="entry name" value="PROTEIN_KINASE_ST"/>
    <property type="match status" value="1"/>
</dbReference>
<evidence type="ECO:0000256" key="1">
    <source>
        <dbReference type="ARBA" id="ARBA00022527"/>
    </source>
</evidence>
<dbReference type="InterPro" id="IPR017441">
    <property type="entry name" value="Protein_kinase_ATP_BS"/>
</dbReference>
<keyword evidence="5 6" id="KW-0067">ATP-binding</keyword>
<dbReference type="FunFam" id="1.10.510.10:FF:000238">
    <property type="entry name" value="Mitogen-activated protein kinase"/>
    <property type="match status" value="1"/>
</dbReference>
<dbReference type="Gene3D" id="3.30.200.20">
    <property type="entry name" value="Phosphorylase Kinase, domain 1"/>
    <property type="match status" value="1"/>
</dbReference>
<comment type="activity regulation">
    <text evidence="7">Activated by threonine and tyrosine phosphorylation.</text>
</comment>
<feature type="region of interest" description="Disordered" evidence="8">
    <location>
        <begin position="687"/>
        <end position="736"/>
    </location>
</feature>
<dbReference type="GO" id="GO:0004707">
    <property type="term" value="F:MAP kinase activity"/>
    <property type="evidence" value="ECO:0007669"/>
    <property type="project" value="UniProtKB-EC"/>
</dbReference>
<dbReference type="EMBL" id="LDAU01000019">
    <property type="protein sequence ID" value="KRX10803.1"/>
    <property type="molecule type" value="Genomic_DNA"/>
</dbReference>
<reference evidence="10 11" key="1">
    <citation type="journal article" date="2015" name="Sci. Rep.">
        <title>Genome of the facultative scuticociliatosis pathogen Pseudocohnilembus persalinus provides insight into its virulence through horizontal gene transfer.</title>
        <authorList>
            <person name="Xiong J."/>
            <person name="Wang G."/>
            <person name="Cheng J."/>
            <person name="Tian M."/>
            <person name="Pan X."/>
            <person name="Warren A."/>
            <person name="Jiang C."/>
            <person name="Yuan D."/>
            <person name="Miao W."/>
        </authorList>
    </citation>
    <scope>NUCLEOTIDE SEQUENCE [LARGE SCALE GENOMIC DNA]</scope>
    <source>
        <strain evidence="10">36N120E</strain>
    </source>
</reference>
<feature type="compositionally biased region" description="Low complexity" evidence="8">
    <location>
        <begin position="496"/>
        <end position="511"/>
    </location>
</feature>
<dbReference type="Proteomes" id="UP000054937">
    <property type="component" value="Unassembled WGS sequence"/>
</dbReference>
<evidence type="ECO:0000256" key="7">
    <source>
        <dbReference type="RuleBase" id="RU361165"/>
    </source>
</evidence>
<evidence type="ECO:0000256" key="5">
    <source>
        <dbReference type="ARBA" id="ARBA00022840"/>
    </source>
</evidence>
<dbReference type="InParanoid" id="A0A0V0R8K2"/>
<feature type="compositionally biased region" description="Low complexity" evidence="8">
    <location>
        <begin position="577"/>
        <end position="595"/>
    </location>
</feature>
<evidence type="ECO:0000256" key="4">
    <source>
        <dbReference type="ARBA" id="ARBA00022777"/>
    </source>
</evidence>
<dbReference type="GO" id="GO:0005524">
    <property type="term" value="F:ATP binding"/>
    <property type="evidence" value="ECO:0007669"/>
    <property type="project" value="UniProtKB-UniRule"/>
</dbReference>
<dbReference type="Pfam" id="PF00069">
    <property type="entry name" value="Pkinase"/>
    <property type="match status" value="1"/>
</dbReference>
<dbReference type="InterPro" id="IPR000719">
    <property type="entry name" value="Prot_kinase_dom"/>
</dbReference>
<feature type="region of interest" description="Disordered" evidence="8">
    <location>
        <begin position="548"/>
        <end position="595"/>
    </location>
</feature>
<feature type="compositionally biased region" description="Basic and acidic residues" evidence="8">
    <location>
        <begin position="921"/>
        <end position="936"/>
    </location>
</feature>